<dbReference type="AlphaFoldDB" id="A0A0D1LUI0"/>
<keyword evidence="1" id="KW-1133">Transmembrane helix</keyword>
<evidence type="ECO:0000313" key="2">
    <source>
        <dbReference type="EMBL" id="AWF96095.1"/>
    </source>
</evidence>
<accession>A0A0D1LUI0</accession>
<keyword evidence="1" id="KW-0812">Transmembrane</keyword>
<dbReference type="RefSeq" id="WP_043708191.1">
    <property type="nucleotide sequence ID" value="NZ_CP020928.1"/>
</dbReference>
<dbReference type="Proteomes" id="UP000032287">
    <property type="component" value="Unassembled WGS sequence"/>
</dbReference>
<dbReference type="EMBL" id="JWHU01000023">
    <property type="protein sequence ID" value="KIU20244.1"/>
    <property type="molecule type" value="Genomic_DNA"/>
</dbReference>
<dbReference type="EMBL" id="CP020928">
    <property type="protein sequence ID" value="AWF96095.1"/>
    <property type="molecule type" value="Genomic_DNA"/>
</dbReference>
<evidence type="ECO:0000313" key="7">
    <source>
        <dbReference type="Proteomes" id="UP000320012"/>
    </source>
</evidence>
<name>A0A0D1LUI0_9LACO</name>
<organism evidence="3 5">
    <name type="scientific">Weissella cibaria</name>
    <dbReference type="NCBI Taxonomy" id="137591"/>
    <lineage>
        <taxon>Bacteria</taxon>
        <taxon>Bacillati</taxon>
        <taxon>Bacillota</taxon>
        <taxon>Bacilli</taxon>
        <taxon>Lactobacillales</taxon>
        <taxon>Lactobacillaceae</taxon>
        <taxon>Weissella</taxon>
    </lineage>
</organism>
<evidence type="ECO:0000313" key="4">
    <source>
        <dbReference type="EMBL" id="TVV27825.1"/>
    </source>
</evidence>
<protein>
    <recommendedName>
        <fullName evidence="8">Type II secretion system protein</fullName>
    </recommendedName>
</protein>
<dbReference type="EMBL" id="VNHC01000002">
    <property type="protein sequence ID" value="TVV27825.1"/>
    <property type="molecule type" value="Genomic_DNA"/>
</dbReference>
<evidence type="ECO:0000313" key="6">
    <source>
        <dbReference type="Proteomes" id="UP000244870"/>
    </source>
</evidence>
<evidence type="ECO:0000256" key="1">
    <source>
        <dbReference type="SAM" id="Phobius"/>
    </source>
</evidence>
<proteinExistence type="predicted"/>
<reference evidence="4 7" key="3">
    <citation type="submission" date="2019-07" db="EMBL/GenBank/DDBJ databases">
        <title>Genome sequence of Weissella cibaria GK1.</title>
        <authorList>
            <person name="Choi H.-J."/>
        </authorList>
    </citation>
    <scope>NUCLEOTIDE SEQUENCE [LARGE SCALE GENOMIC DNA]</scope>
    <source>
        <strain evidence="4 7">GK1</strain>
    </source>
</reference>
<evidence type="ECO:0000313" key="3">
    <source>
        <dbReference type="EMBL" id="KIU20244.1"/>
    </source>
</evidence>
<evidence type="ECO:0000313" key="5">
    <source>
        <dbReference type="Proteomes" id="UP000032287"/>
    </source>
</evidence>
<sequence length="131" mass="14922" precursor="true">MQNKRAAFTLIETVVVLCIVSVVGLSGQQLLPSKSADAWVTFEQQFDLAYEKARQRQLYMGQAFAVIAQGDAVFVDNQRVPLPAGWLARYRMVECRRHYVKPATIMMWHADRPKPVRLVFQFGGGTYELQT</sequence>
<dbReference type="STRING" id="137591.AO080_05790"/>
<reference evidence="2 6" key="2">
    <citation type="submission" date="2017-04" db="EMBL/GenBank/DDBJ databases">
        <title>Weissella cibaria strain m2 complete genome.</title>
        <authorList>
            <person name="Pan Q."/>
            <person name="Tan M."/>
            <person name="Yao F."/>
            <person name="Su S."/>
        </authorList>
    </citation>
    <scope>NUCLEOTIDE SEQUENCE [LARGE SCALE GENOMIC DNA]</scope>
    <source>
        <strain evidence="2 6">M2</strain>
    </source>
</reference>
<keyword evidence="1" id="KW-0472">Membrane</keyword>
<reference evidence="3 5" key="1">
    <citation type="journal article" date="2015" name="Microbiology (Mosc.)">
        <title>Genomics of the Weissella cibaria species with an examination of its metabolic traits.</title>
        <authorList>
            <person name="Lynch K.M."/>
            <person name="Lucid A."/>
            <person name="Arendt E.K."/>
            <person name="Sleator R.D."/>
            <person name="Lucey B."/>
            <person name="Coffey A."/>
        </authorList>
    </citation>
    <scope>NUCLEOTIDE SEQUENCE [LARGE SCALE GENOMIC DNA]</scope>
    <source>
        <strain evidence="3 5">MG1</strain>
    </source>
</reference>
<gene>
    <name evidence="2" type="ORF">B6254_1713</name>
    <name evidence="4" type="ORF">FO435_07995</name>
    <name evidence="3" type="ORF">QX99_01288</name>
</gene>
<dbReference type="Proteomes" id="UP000244870">
    <property type="component" value="Chromosome"/>
</dbReference>
<evidence type="ECO:0008006" key="8">
    <source>
        <dbReference type="Google" id="ProtNLM"/>
    </source>
</evidence>
<dbReference type="PATRIC" id="fig|137591.25.peg.1260"/>
<keyword evidence="5" id="KW-1185">Reference proteome</keyword>
<dbReference type="Proteomes" id="UP000320012">
    <property type="component" value="Unassembled WGS sequence"/>
</dbReference>
<feature type="transmembrane region" description="Helical" evidence="1">
    <location>
        <begin position="6"/>
        <end position="25"/>
    </location>
</feature>